<dbReference type="OMA" id="KGTHSYY"/>
<evidence type="ECO:0000256" key="3">
    <source>
        <dbReference type="ARBA" id="ARBA00020291"/>
    </source>
</evidence>
<dbReference type="SUPFAM" id="SSF51161">
    <property type="entry name" value="Trimeric LpxA-like enzymes"/>
    <property type="match status" value="1"/>
</dbReference>
<dbReference type="InterPro" id="IPR001451">
    <property type="entry name" value="Hexapep"/>
</dbReference>
<dbReference type="STRING" id="670.ACZ92_00770"/>
<dbReference type="GO" id="GO:0046677">
    <property type="term" value="P:response to antibiotic"/>
    <property type="evidence" value="ECO:0007669"/>
    <property type="project" value="UniProtKB-KW"/>
</dbReference>
<keyword evidence="4 9" id="KW-0808">Transferase</keyword>
<evidence type="ECO:0000256" key="6">
    <source>
        <dbReference type="ARBA" id="ARBA00023251"/>
    </source>
</evidence>
<comment type="similarity">
    <text evidence="1">Belongs to the transferase hexapeptide repeat family.</text>
</comment>
<comment type="catalytic activity">
    <reaction evidence="8">
        <text>chloramphenicol + acetyl-CoA = chloramphenicol 3-acetate + CoA</text>
        <dbReference type="Rhea" id="RHEA:18421"/>
        <dbReference type="ChEBI" id="CHEBI:16730"/>
        <dbReference type="ChEBI" id="CHEBI:17698"/>
        <dbReference type="ChEBI" id="CHEBI:57287"/>
        <dbReference type="ChEBI" id="CHEBI:57288"/>
        <dbReference type="EC" id="2.3.1.28"/>
    </reaction>
</comment>
<dbReference type="CDD" id="cd03349">
    <property type="entry name" value="LbH_XAT"/>
    <property type="match status" value="1"/>
</dbReference>
<dbReference type="GeneID" id="1190707"/>
<sequence length="212" mass="23993">MTKHWSKVQYLHQVVQNANIHIKGTQSYYSDCWDNGFEESVVRYLLGDEISKQWQPSWEVDQLYIGDYVCIAAEAVILMGGNHNHRTDWFCLYPFLDDVERSYQSRGDTIIGDAVWIGMRAMIMPGVTIGEGAVIAANSVVTKNVPPYTVVAGAPAKPLKTRFDSETIDKLLALKMYSWDEAKFNAIRSFICGNDIEQLIIAESNYKDGECH</sequence>
<evidence type="ECO:0000256" key="4">
    <source>
        <dbReference type="ARBA" id="ARBA00022679"/>
    </source>
</evidence>
<dbReference type="OrthoDB" id="9815592at2"/>
<dbReference type="InterPro" id="IPR011004">
    <property type="entry name" value="Trimer_LpxA-like_sf"/>
</dbReference>
<accession>A0A0L8TL03</accession>
<reference evidence="9 10" key="1">
    <citation type="journal article" date="2017" name="Appl. Environ. Microbiol.">
        <title>Parallel evolution of two clades of a major Atlantic endemic Vibrio parahaemolyticus pathogen lineage by independent acquisition of related pathogenicity islands.</title>
        <authorList>
            <person name="Xu F."/>
            <person name="Gonzalez-Escalona N."/>
            <person name="Drees K.P."/>
            <person name="Sebra R.P."/>
            <person name="Cooper V.S."/>
            <person name="Jones S.H."/>
            <person name="Whistler C.A."/>
        </authorList>
    </citation>
    <scope>NUCLEOTIDE SEQUENCE [LARGE SCALE GENOMIC DNA]</scope>
    <source>
        <strain evidence="9 10">MAVP-3</strain>
    </source>
</reference>
<evidence type="ECO:0000256" key="7">
    <source>
        <dbReference type="ARBA" id="ARBA00023315"/>
    </source>
</evidence>
<dbReference type="AlphaFoldDB" id="A0A0L8TL03"/>
<protein>
    <recommendedName>
        <fullName evidence="3">Chloramphenicol acetyltransferase</fullName>
        <ecNumber evidence="2">2.3.1.28</ecNumber>
    </recommendedName>
</protein>
<organism evidence="9 10">
    <name type="scientific">Vibrio parahaemolyticus</name>
    <dbReference type="NCBI Taxonomy" id="670"/>
    <lineage>
        <taxon>Bacteria</taxon>
        <taxon>Pseudomonadati</taxon>
        <taxon>Pseudomonadota</taxon>
        <taxon>Gammaproteobacteria</taxon>
        <taxon>Vibrionales</taxon>
        <taxon>Vibrionaceae</taxon>
        <taxon>Vibrio</taxon>
    </lineage>
</organism>
<evidence type="ECO:0000313" key="9">
    <source>
        <dbReference type="EMBL" id="OXE32908.1"/>
    </source>
</evidence>
<dbReference type="InterPro" id="IPR018357">
    <property type="entry name" value="Hexapep_transf_CS"/>
</dbReference>
<dbReference type="PROSITE" id="PS00101">
    <property type="entry name" value="HEXAPEP_TRANSFERASES"/>
    <property type="match status" value="1"/>
</dbReference>
<dbReference type="EC" id="2.3.1.28" evidence="2"/>
<evidence type="ECO:0000256" key="5">
    <source>
        <dbReference type="ARBA" id="ARBA00022737"/>
    </source>
</evidence>
<keyword evidence="7" id="KW-0012">Acyltransferase</keyword>
<evidence type="ECO:0000313" key="10">
    <source>
        <dbReference type="Proteomes" id="UP000214596"/>
    </source>
</evidence>
<gene>
    <name evidence="9" type="ORF">CA163_10295</name>
</gene>
<dbReference type="GO" id="GO:0008811">
    <property type="term" value="F:chloramphenicol O-acetyltransferase activity"/>
    <property type="evidence" value="ECO:0007669"/>
    <property type="project" value="UniProtKB-EC"/>
</dbReference>
<dbReference type="Gene3D" id="2.160.10.10">
    <property type="entry name" value="Hexapeptide repeat proteins"/>
    <property type="match status" value="1"/>
</dbReference>
<keyword evidence="6" id="KW-0046">Antibiotic resistance</keyword>
<dbReference type="Pfam" id="PF00132">
    <property type="entry name" value="Hexapep"/>
    <property type="match status" value="1"/>
</dbReference>
<keyword evidence="5" id="KW-0677">Repeat</keyword>
<dbReference type="InterPro" id="IPR050179">
    <property type="entry name" value="Trans_hexapeptide_repeat"/>
</dbReference>
<dbReference type="PANTHER" id="PTHR43300">
    <property type="entry name" value="ACETYLTRANSFERASE"/>
    <property type="match status" value="1"/>
</dbReference>
<dbReference type="EMBL" id="NIXT01000482">
    <property type="protein sequence ID" value="OXE32908.1"/>
    <property type="molecule type" value="Genomic_DNA"/>
</dbReference>
<name>A0A0L8TL03_VIBPH</name>
<dbReference type="PANTHER" id="PTHR43300:SF12">
    <property type="entry name" value="CHLORAMPHENICOL ACETYLTRANSFERASE"/>
    <property type="match status" value="1"/>
</dbReference>
<comment type="caution">
    <text evidence="9">The sequence shown here is derived from an EMBL/GenBank/DDBJ whole genome shotgun (WGS) entry which is preliminary data.</text>
</comment>
<dbReference type="Proteomes" id="UP000214596">
    <property type="component" value="Unassembled WGS sequence"/>
</dbReference>
<proteinExistence type="inferred from homology"/>
<evidence type="ECO:0000256" key="2">
    <source>
        <dbReference type="ARBA" id="ARBA00013235"/>
    </source>
</evidence>
<evidence type="ECO:0000256" key="1">
    <source>
        <dbReference type="ARBA" id="ARBA00007274"/>
    </source>
</evidence>
<dbReference type="RefSeq" id="WP_005481729.1">
    <property type="nucleotide sequence ID" value="NZ_CANUHV010000066.1"/>
</dbReference>
<evidence type="ECO:0000256" key="8">
    <source>
        <dbReference type="ARBA" id="ARBA00047633"/>
    </source>
</evidence>